<dbReference type="InterPro" id="IPR010658">
    <property type="entry name" value="Nodulin-like"/>
</dbReference>
<dbReference type="PANTHER" id="PTHR21576:SF158">
    <property type="entry name" value="RIBOSOMAL RNA-PROCESSING PROTEIN 12-LIKE CONSERVED DOMAIN-CONTAINING PROTEIN"/>
    <property type="match status" value="1"/>
</dbReference>
<keyword evidence="4 6" id="KW-0472">Membrane</keyword>
<evidence type="ECO:0000313" key="9">
    <source>
        <dbReference type="Proteomes" id="UP000241587"/>
    </source>
</evidence>
<evidence type="ECO:0000256" key="1">
    <source>
        <dbReference type="ARBA" id="ARBA00004141"/>
    </source>
</evidence>
<dbReference type="Proteomes" id="UP000241587">
    <property type="component" value="Unassembled WGS sequence"/>
</dbReference>
<feature type="transmembrane region" description="Helical" evidence="6">
    <location>
        <begin position="53"/>
        <end position="73"/>
    </location>
</feature>
<sequence>MHQDQQNRLFQARIVASIAATVMSLACGTNYVYSAWAPQFAERLKLSSTESNLIGLCGNLGMYTLGMPIGAFIDSRGPRPAVLAGAVLMLLGYFPLHQAYHRGSGSVILMCVFSYMTGLGSCMAFAASVKTSALNWPKTRGTATAFPLAAFGLSAFFFSFVGAVFFPGNPSAFLELLAWGTSGLTFGSFFFLKVYHDQPEYEAVPASDDTQSDPSSSSSSSQQFRPGSSEEPKPFRSSRVDNEPGMLTNSSSDSTCASRNSYTPAVASSSAAAPDSTGSLGTPLAPEFGLVVAPENPEDLEVGERSPLISRPSSRTDQPLLGNNYINSDGSRPLDIRGLALLRSVSFWHLFIIMGILAGVGLMTIKYDWPLTYPVFGEHSADNVSSNIGNDAKALWKHYDKNVTDDALVHRQQMHVSALSICSFLGRLSSGVGSDFLVNKLHASRLWCLVAACIIFIFAQVCALNVENPHWLGLVSGPSGLAYGFLFGVSPSLVAETFGVGGLSQNWGFITMAPVFSSNIFNLFYGKIYDAHSVVGKNGELSCLDGLQCYRSAYWVTLLSCCAGTGITLWAIRHRHAKHQRAMNKGHEED</sequence>
<evidence type="ECO:0000256" key="2">
    <source>
        <dbReference type="ARBA" id="ARBA00022692"/>
    </source>
</evidence>
<feature type="transmembrane region" description="Helical" evidence="6">
    <location>
        <begin position="347"/>
        <end position="365"/>
    </location>
</feature>
<reference evidence="8 9" key="1">
    <citation type="submission" date="2018-02" db="EMBL/GenBank/DDBJ databases">
        <title>Fusarium culmorum secondary metabolites in fungal-bacterial-plant interactions.</title>
        <authorList>
            <person name="Schmidt R."/>
        </authorList>
    </citation>
    <scope>NUCLEOTIDE SEQUENCE [LARGE SCALE GENOMIC DNA]</scope>
    <source>
        <strain evidence="8 9">PV</strain>
    </source>
</reference>
<comment type="subcellular location">
    <subcellularLocation>
        <location evidence="1">Membrane</location>
        <topology evidence="1">Multi-pass membrane protein</topology>
    </subcellularLocation>
</comment>
<dbReference type="PANTHER" id="PTHR21576">
    <property type="entry name" value="UNCHARACTERIZED NODULIN-LIKE PROTEIN"/>
    <property type="match status" value="1"/>
</dbReference>
<comment type="caution">
    <text evidence="8">The sequence shown here is derived from an EMBL/GenBank/DDBJ whole genome shotgun (WGS) entry which is preliminary data.</text>
</comment>
<evidence type="ECO:0000313" key="8">
    <source>
        <dbReference type="EMBL" id="PTD13330.1"/>
    </source>
</evidence>
<feature type="transmembrane region" description="Helical" evidence="6">
    <location>
        <begin position="446"/>
        <end position="466"/>
    </location>
</feature>
<feature type="domain" description="Nodulin-like" evidence="7">
    <location>
        <begin position="18"/>
        <end position="202"/>
    </location>
</feature>
<feature type="transmembrane region" description="Helical" evidence="6">
    <location>
        <begin position="106"/>
        <end position="129"/>
    </location>
</feature>
<dbReference type="AlphaFoldDB" id="A0A2T4HBZ0"/>
<feature type="compositionally biased region" description="Polar residues" evidence="5">
    <location>
        <begin position="247"/>
        <end position="260"/>
    </location>
</feature>
<accession>A0A2T4HBZ0</accession>
<organism evidence="8 9">
    <name type="scientific">Fusarium culmorum</name>
    <dbReference type="NCBI Taxonomy" id="5516"/>
    <lineage>
        <taxon>Eukaryota</taxon>
        <taxon>Fungi</taxon>
        <taxon>Dikarya</taxon>
        <taxon>Ascomycota</taxon>
        <taxon>Pezizomycotina</taxon>
        <taxon>Sordariomycetes</taxon>
        <taxon>Hypocreomycetidae</taxon>
        <taxon>Hypocreales</taxon>
        <taxon>Nectriaceae</taxon>
        <taxon>Fusarium</taxon>
    </lineage>
</organism>
<gene>
    <name evidence="8" type="ORF">FCULG_00004690</name>
</gene>
<dbReference type="OMA" id="PDGLGCY"/>
<name>A0A2T4HBZ0_FUSCU</name>
<feature type="transmembrane region" description="Helical" evidence="6">
    <location>
        <begin position="12"/>
        <end position="33"/>
    </location>
</feature>
<dbReference type="SUPFAM" id="SSF103473">
    <property type="entry name" value="MFS general substrate transporter"/>
    <property type="match status" value="1"/>
</dbReference>
<dbReference type="Gene3D" id="1.20.1250.20">
    <property type="entry name" value="MFS general substrate transporter like domains"/>
    <property type="match status" value="2"/>
</dbReference>
<protein>
    <submittedName>
        <fullName evidence="8">Putative membrane protein</fullName>
    </submittedName>
</protein>
<feature type="compositionally biased region" description="Basic and acidic residues" evidence="5">
    <location>
        <begin position="228"/>
        <end position="242"/>
    </location>
</feature>
<evidence type="ECO:0000256" key="4">
    <source>
        <dbReference type="ARBA" id="ARBA00023136"/>
    </source>
</evidence>
<evidence type="ECO:0000256" key="5">
    <source>
        <dbReference type="SAM" id="MobiDB-lite"/>
    </source>
</evidence>
<dbReference type="Pfam" id="PF06813">
    <property type="entry name" value="Nodulin-like"/>
    <property type="match status" value="1"/>
</dbReference>
<feature type="transmembrane region" description="Helical" evidence="6">
    <location>
        <begin position="472"/>
        <end position="495"/>
    </location>
</feature>
<evidence type="ECO:0000259" key="7">
    <source>
        <dbReference type="Pfam" id="PF06813"/>
    </source>
</evidence>
<feature type="transmembrane region" description="Helical" evidence="6">
    <location>
        <begin position="80"/>
        <end position="100"/>
    </location>
</feature>
<feature type="transmembrane region" description="Helical" evidence="6">
    <location>
        <begin position="141"/>
        <end position="166"/>
    </location>
</feature>
<dbReference type="EMBL" id="PVEM01000001">
    <property type="protein sequence ID" value="PTD13330.1"/>
    <property type="molecule type" value="Genomic_DNA"/>
</dbReference>
<feature type="transmembrane region" description="Helical" evidence="6">
    <location>
        <begin position="172"/>
        <end position="192"/>
    </location>
</feature>
<feature type="transmembrane region" description="Helical" evidence="6">
    <location>
        <begin position="552"/>
        <end position="572"/>
    </location>
</feature>
<dbReference type="GO" id="GO:0000329">
    <property type="term" value="C:fungal-type vacuole membrane"/>
    <property type="evidence" value="ECO:0007669"/>
    <property type="project" value="TreeGrafter"/>
</dbReference>
<evidence type="ECO:0000256" key="3">
    <source>
        <dbReference type="ARBA" id="ARBA00022989"/>
    </source>
</evidence>
<keyword evidence="2 6" id="KW-0812">Transmembrane</keyword>
<dbReference type="OrthoDB" id="410267at2759"/>
<proteinExistence type="predicted"/>
<evidence type="ECO:0000256" key="6">
    <source>
        <dbReference type="SAM" id="Phobius"/>
    </source>
</evidence>
<keyword evidence="3 6" id="KW-1133">Transmembrane helix</keyword>
<feature type="compositionally biased region" description="Low complexity" evidence="5">
    <location>
        <begin position="205"/>
        <end position="227"/>
    </location>
</feature>
<dbReference type="InterPro" id="IPR036259">
    <property type="entry name" value="MFS_trans_sf"/>
</dbReference>
<feature type="region of interest" description="Disordered" evidence="5">
    <location>
        <begin position="296"/>
        <end position="324"/>
    </location>
</feature>
<feature type="region of interest" description="Disordered" evidence="5">
    <location>
        <begin position="203"/>
        <end position="260"/>
    </location>
</feature>
<keyword evidence="9" id="KW-1185">Reference proteome</keyword>